<comment type="caution">
    <text evidence="3">The sequence shown here is derived from an EMBL/GenBank/DDBJ whole genome shotgun (WGS) entry which is preliminary data.</text>
</comment>
<gene>
    <name evidence="3" type="ORF">A6X21_07035</name>
</gene>
<keyword evidence="1" id="KW-0472">Membrane</keyword>
<reference evidence="3 4" key="1">
    <citation type="submission" date="2016-05" db="EMBL/GenBank/DDBJ databases">
        <title>Genomic and physiological characterization of Planctopirus sp. isolated from fresh water lake.</title>
        <authorList>
            <person name="Subhash Y."/>
            <person name="Ramana C."/>
        </authorList>
    </citation>
    <scope>NUCLEOTIDE SEQUENCE [LARGE SCALE GENOMIC DNA]</scope>
    <source>
        <strain evidence="3 4">JC280</strain>
    </source>
</reference>
<proteinExistence type="predicted"/>
<dbReference type="PANTHER" id="PTHR30093:SF2">
    <property type="entry name" value="TYPE II SECRETION SYSTEM PROTEIN H"/>
    <property type="match status" value="1"/>
</dbReference>
<dbReference type="Gene3D" id="3.30.700.10">
    <property type="entry name" value="Glycoprotein, Type 4 Pilin"/>
    <property type="match status" value="1"/>
</dbReference>
<dbReference type="Proteomes" id="UP000094828">
    <property type="component" value="Unassembled WGS sequence"/>
</dbReference>
<dbReference type="SUPFAM" id="SSF54523">
    <property type="entry name" value="Pili subunits"/>
    <property type="match status" value="1"/>
</dbReference>
<feature type="transmembrane region" description="Helical" evidence="1">
    <location>
        <begin position="56"/>
        <end position="79"/>
    </location>
</feature>
<dbReference type="Pfam" id="PF07596">
    <property type="entry name" value="SBP_bac_10"/>
    <property type="match status" value="1"/>
</dbReference>
<accession>A0A1C3EA23</accession>
<evidence type="ECO:0000313" key="4">
    <source>
        <dbReference type="Proteomes" id="UP000094828"/>
    </source>
</evidence>
<evidence type="ECO:0000256" key="1">
    <source>
        <dbReference type="SAM" id="Phobius"/>
    </source>
</evidence>
<name>A0A1C3EA23_9PLAN</name>
<evidence type="ECO:0000313" key="3">
    <source>
        <dbReference type="EMBL" id="ODA30078.1"/>
    </source>
</evidence>
<feature type="domain" description="DUF1559" evidence="2">
    <location>
        <begin position="80"/>
        <end position="263"/>
    </location>
</feature>
<organism evidence="3 4">
    <name type="scientific">Planctopirus hydrillae</name>
    <dbReference type="NCBI Taxonomy" id="1841610"/>
    <lineage>
        <taxon>Bacteria</taxon>
        <taxon>Pseudomonadati</taxon>
        <taxon>Planctomycetota</taxon>
        <taxon>Planctomycetia</taxon>
        <taxon>Planctomycetales</taxon>
        <taxon>Planctomycetaceae</taxon>
        <taxon>Planctopirus</taxon>
    </lineage>
</organism>
<dbReference type="InterPro" id="IPR011453">
    <property type="entry name" value="DUF1559"/>
</dbReference>
<keyword evidence="1" id="KW-0812">Transmembrane</keyword>
<dbReference type="InterPro" id="IPR012902">
    <property type="entry name" value="N_methyl_site"/>
</dbReference>
<dbReference type="InterPro" id="IPR045584">
    <property type="entry name" value="Pilin-like"/>
</dbReference>
<dbReference type="AlphaFoldDB" id="A0A1C3EA23"/>
<dbReference type="PROSITE" id="PS00409">
    <property type="entry name" value="PROKAR_NTER_METHYL"/>
    <property type="match status" value="1"/>
</dbReference>
<sequence length="345" mass="37247">MIDQPTSIVRCSSKIQQSPAHLHCGESSMNGSPVADHPHFPSALAQRGLSRSRSGFTLIELLVVIAIIALLIALLLPAVQQAREAARRTQCLSALHNLILAFENYESAHRSYPSGWLDSGNVCTEALSFPEPAQIPLAGNQVLTLTNWTMPDFWAWNALVLAQLDQSTININFGIPKLDSNNSCAPVPQNLQAAQTKIDIFICPSATLPNARPNNYGYSTYRGAAGTSDSNGPRYNGMLYRNSAVGKRDVTDGLGQTIVVGDSLFGFWSDGYSCCVSYPDGQQQLFDFHAANGTINLFSFGSNHGQIANFAMADGSGKSISKAIDSTVFRALQTRNGRENVGDNF</sequence>
<dbReference type="PANTHER" id="PTHR30093">
    <property type="entry name" value="GENERAL SECRETION PATHWAY PROTEIN G"/>
    <property type="match status" value="1"/>
</dbReference>
<protein>
    <recommendedName>
        <fullName evidence="2">DUF1559 domain-containing protein</fullName>
    </recommendedName>
</protein>
<dbReference type="STRING" id="1841610.A6X21_07035"/>
<dbReference type="NCBIfam" id="TIGR04294">
    <property type="entry name" value="pre_pil_HX9DG"/>
    <property type="match status" value="1"/>
</dbReference>
<keyword evidence="1" id="KW-1133">Transmembrane helix</keyword>
<keyword evidence="4" id="KW-1185">Reference proteome</keyword>
<dbReference type="InterPro" id="IPR027558">
    <property type="entry name" value="Pre_pil_HX9DG_C"/>
</dbReference>
<dbReference type="Pfam" id="PF07963">
    <property type="entry name" value="N_methyl"/>
    <property type="match status" value="1"/>
</dbReference>
<dbReference type="EMBL" id="LYDR01000116">
    <property type="protein sequence ID" value="ODA30078.1"/>
    <property type="molecule type" value="Genomic_DNA"/>
</dbReference>
<dbReference type="NCBIfam" id="TIGR02532">
    <property type="entry name" value="IV_pilin_GFxxxE"/>
    <property type="match status" value="1"/>
</dbReference>
<evidence type="ECO:0000259" key="2">
    <source>
        <dbReference type="Pfam" id="PF07596"/>
    </source>
</evidence>